<name>A0A217ERE6_BPGO3</name>
<keyword evidence="4" id="KW-1185">Reference proteome</keyword>
<feature type="transmembrane region" description="Helical" evidence="2">
    <location>
        <begin position="20"/>
        <end position="45"/>
    </location>
</feature>
<feature type="coiled-coil region" evidence="1">
    <location>
        <begin position="54"/>
        <end position="81"/>
    </location>
</feature>
<accession>A0A217ERE6</accession>
<protein>
    <submittedName>
        <fullName evidence="3">Uncharacterized protein</fullName>
    </submittedName>
</protein>
<keyword evidence="2" id="KW-0472">Membrane</keyword>
<keyword evidence="1" id="KW-0175">Coiled coil</keyword>
<gene>
    <name evidence="3" type="ORF">Goe3_c22000</name>
</gene>
<reference evidence="3" key="1">
    <citation type="journal article" date="2017" name="Viruses">
        <title>Characterization of Bacillus subtilis Viruses vB_BsuM-Goe2 and vB_BsuM-Goe3.</title>
        <authorList>
            <person name="Willms I.M."/>
            <person name="Hoppert M."/>
            <person name="Hertel R."/>
        </authorList>
    </citation>
    <scope>NUCLEOTIDE SEQUENCE [LARGE SCALE GENOMIC DNA]</scope>
</reference>
<evidence type="ECO:0000313" key="3">
    <source>
        <dbReference type="EMBL" id="APZ82681.1"/>
    </source>
</evidence>
<dbReference type="EMBL" id="KY368640">
    <property type="protein sequence ID" value="APZ82681.1"/>
    <property type="molecule type" value="Genomic_DNA"/>
</dbReference>
<keyword evidence="2" id="KW-0812">Transmembrane</keyword>
<sequence>MNLNTVGILCWSLCGLVVLFFLVSLFPLGTIIVLCMVVFFILGWVTTGKKIQEEQAAKDEFQRLQEENEQLKKELDKDDKDK</sequence>
<keyword evidence="2" id="KW-1133">Transmembrane helix</keyword>
<dbReference type="Proteomes" id="UP000221795">
    <property type="component" value="Segment"/>
</dbReference>
<organism evidence="3 4">
    <name type="scientific">Bacillus phage vB_BsuM-Goe3</name>
    <dbReference type="NCBI Taxonomy" id="1933063"/>
    <lineage>
        <taxon>Viruses</taxon>
        <taxon>Duplodnaviria</taxon>
        <taxon>Heunggongvirae</taxon>
        <taxon>Uroviricota</taxon>
        <taxon>Caudoviricetes</taxon>
        <taxon>Herelleviridae</taxon>
        <taxon>Bastillevirinae</taxon>
        <taxon>Grisebachstrassevirus</taxon>
        <taxon>Grisebachstrassevirus goe3</taxon>
    </lineage>
</organism>
<evidence type="ECO:0000313" key="4">
    <source>
        <dbReference type="Proteomes" id="UP000221795"/>
    </source>
</evidence>
<evidence type="ECO:0000256" key="1">
    <source>
        <dbReference type="SAM" id="Coils"/>
    </source>
</evidence>
<evidence type="ECO:0000256" key="2">
    <source>
        <dbReference type="SAM" id="Phobius"/>
    </source>
</evidence>
<organismHost>
    <name type="scientific">Bacillus subtilis</name>
    <dbReference type="NCBI Taxonomy" id="1423"/>
</organismHost>
<proteinExistence type="predicted"/>